<dbReference type="EMBL" id="MU001503">
    <property type="protein sequence ID" value="KAF2442677.1"/>
    <property type="molecule type" value="Genomic_DNA"/>
</dbReference>
<organism evidence="3 4">
    <name type="scientific">Karstenula rhodostoma CBS 690.94</name>
    <dbReference type="NCBI Taxonomy" id="1392251"/>
    <lineage>
        <taxon>Eukaryota</taxon>
        <taxon>Fungi</taxon>
        <taxon>Dikarya</taxon>
        <taxon>Ascomycota</taxon>
        <taxon>Pezizomycotina</taxon>
        <taxon>Dothideomycetes</taxon>
        <taxon>Pleosporomycetidae</taxon>
        <taxon>Pleosporales</taxon>
        <taxon>Massarineae</taxon>
        <taxon>Didymosphaeriaceae</taxon>
        <taxon>Karstenula</taxon>
    </lineage>
</organism>
<dbReference type="OrthoDB" id="5420958at2759"/>
<evidence type="ECO:0000313" key="3">
    <source>
        <dbReference type="EMBL" id="KAF2442677.1"/>
    </source>
</evidence>
<feature type="non-terminal residue" evidence="3">
    <location>
        <position position="123"/>
    </location>
</feature>
<evidence type="ECO:0000256" key="1">
    <source>
        <dbReference type="ARBA" id="ARBA00023125"/>
    </source>
</evidence>
<proteinExistence type="predicted"/>
<dbReference type="AlphaFoldDB" id="A0A9P4PEZ5"/>
<gene>
    <name evidence="3" type="ORF">P171DRAFT_390487</name>
</gene>
<keyword evidence="1" id="KW-0238">DNA-binding</keyword>
<name>A0A9P4PEZ5_9PLEO</name>
<protein>
    <recommendedName>
        <fullName evidence="2">HTH CENPB-type domain-containing protein</fullName>
    </recommendedName>
</protein>
<comment type="caution">
    <text evidence="3">The sequence shown here is derived from an EMBL/GenBank/DDBJ whole genome shotgun (WGS) entry which is preliminary data.</text>
</comment>
<sequence>MDKASRALVEGVPPGVPFSFRALADHREQKAQDQQYLTPWEEEALVKFILQMSNFGYPIRIKFIPALAHRLTLQRPRSARPRKPPHLNWTRAFRKRHPILEARIVGALDWNRHEKNIYPKSEH</sequence>
<dbReference type="GO" id="GO:0003677">
    <property type="term" value="F:DNA binding"/>
    <property type="evidence" value="ECO:0007669"/>
    <property type="project" value="UniProtKB-KW"/>
</dbReference>
<reference evidence="3" key="1">
    <citation type="journal article" date="2020" name="Stud. Mycol.">
        <title>101 Dothideomycetes genomes: a test case for predicting lifestyles and emergence of pathogens.</title>
        <authorList>
            <person name="Haridas S."/>
            <person name="Albert R."/>
            <person name="Binder M."/>
            <person name="Bloem J."/>
            <person name="Labutti K."/>
            <person name="Salamov A."/>
            <person name="Andreopoulos B."/>
            <person name="Baker S."/>
            <person name="Barry K."/>
            <person name="Bills G."/>
            <person name="Bluhm B."/>
            <person name="Cannon C."/>
            <person name="Castanera R."/>
            <person name="Culley D."/>
            <person name="Daum C."/>
            <person name="Ezra D."/>
            <person name="Gonzalez J."/>
            <person name="Henrissat B."/>
            <person name="Kuo A."/>
            <person name="Liang C."/>
            <person name="Lipzen A."/>
            <person name="Lutzoni F."/>
            <person name="Magnuson J."/>
            <person name="Mondo S."/>
            <person name="Nolan M."/>
            <person name="Ohm R."/>
            <person name="Pangilinan J."/>
            <person name="Park H.-J."/>
            <person name="Ramirez L."/>
            <person name="Alfaro M."/>
            <person name="Sun H."/>
            <person name="Tritt A."/>
            <person name="Yoshinaga Y."/>
            <person name="Zwiers L.-H."/>
            <person name="Turgeon B."/>
            <person name="Goodwin S."/>
            <person name="Spatafora J."/>
            <person name="Crous P."/>
            <person name="Grigoriev I."/>
        </authorList>
    </citation>
    <scope>NUCLEOTIDE SEQUENCE</scope>
    <source>
        <strain evidence="3">CBS 690.94</strain>
    </source>
</reference>
<dbReference type="InterPro" id="IPR006600">
    <property type="entry name" value="HTH_CenpB_DNA-bd_dom"/>
</dbReference>
<dbReference type="PROSITE" id="PS51253">
    <property type="entry name" value="HTH_CENPB"/>
    <property type="match status" value="1"/>
</dbReference>
<feature type="domain" description="HTH CENPB-type" evidence="2">
    <location>
        <begin position="29"/>
        <end position="103"/>
    </location>
</feature>
<evidence type="ECO:0000313" key="4">
    <source>
        <dbReference type="Proteomes" id="UP000799764"/>
    </source>
</evidence>
<accession>A0A9P4PEZ5</accession>
<dbReference type="Pfam" id="PF03221">
    <property type="entry name" value="HTH_Tnp_Tc5"/>
    <property type="match status" value="1"/>
</dbReference>
<dbReference type="Proteomes" id="UP000799764">
    <property type="component" value="Unassembled WGS sequence"/>
</dbReference>
<keyword evidence="4" id="KW-1185">Reference proteome</keyword>
<evidence type="ECO:0000259" key="2">
    <source>
        <dbReference type="PROSITE" id="PS51253"/>
    </source>
</evidence>